<evidence type="ECO:0000313" key="1">
    <source>
        <dbReference type="EMBL" id="MEJ8662324.1"/>
    </source>
</evidence>
<organism evidence="1 2">
    <name type="scientific">Streptomyces pratisoli</name>
    <dbReference type="NCBI Taxonomy" id="3139917"/>
    <lineage>
        <taxon>Bacteria</taxon>
        <taxon>Bacillati</taxon>
        <taxon>Actinomycetota</taxon>
        <taxon>Actinomycetes</taxon>
        <taxon>Kitasatosporales</taxon>
        <taxon>Streptomycetaceae</taxon>
        <taxon>Streptomyces</taxon>
    </lineage>
</organism>
<proteinExistence type="predicted"/>
<gene>
    <name evidence="1" type="ORF">WKI58_38700</name>
</gene>
<evidence type="ECO:0000313" key="2">
    <source>
        <dbReference type="Proteomes" id="UP001375539"/>
    </source>
</evidence>
<sequence>MKNVRPRPRRNVSVIATWLAYALIACFAIGWATLIIVGNLVWETDDPKPPAYTPPEPTRITWMYQDTVCADGWDSPSIGRRGACSHHGGVIDVYVSSTGNLHTTCPPRLQPGTLERARQLADASGLVQCAPKG</sequence>
<comment type="caution">
    <text evidence="1">The sequence shown here is derived from an EMBL/GenBank/DDBJ whole genome shotgun (WGS) entry which is preliminary data.</text>
</comment>
<accession>A0ACC6QVL6</accession>
<protein>
    <submittedName>
        <fullName evidence="1">Uncharacterized protein</fullName>
    </submittedName>
</protein>
<keyword evidence="2" id="KW-1185">Reference proteome</keyword>
<dbReference type="Proteomes" id="UP001375539">
    <property type="component" value="Unassembled WGS sequence"/>
</dbReference>
<reference evidence="1" key="1">
    <citation type="submission" date="2024-03" db="EMBL/GenBank/DDBJ databases">
        <title>Novel Streptomyces species of biotechnological and ecological value are a feature of Machair soil.</title>
        <authorList>
            <person name="Prole J.R."/>
            <person name="Goodfellow M."/>
            <person name="Allenby N."/>
            <person name="Ward A.C."/>
        </authorList>
    </citation>
    <scope>NUCLEOTIDE SEQUENCE</scope>
    <source>
        <strain evidence="1">MS1.AVA.4</strain>
    </source>
</reference>
<dbReference type="EMBL" id="JBBKAI010000004">
    <property type="protein sequence ID" value="MEJ8662324.1"/>
    <property type="molecule type" value="Genomic_DNA"/>
</dbReference>
<name>A0ACC6QVL6_9ACTN</name>